<dbReference type="OrthoDB" id="1121311at2"/>
<dbReference type="AlphaFoldDB" id="A0A1K2ILA2"/>
<dbReference type="GO" id="GO:0005886">
    <property type="term" value="C:plasma membrane"/>
    <property type="evidence" value="ECO:0007669"/>
    <property type="project" value="UniProtKB-SubCell"/>
</dbReference>
<evidence type="ECO:0000256" key="4">
    <source>
        <dbReference type="ARBA" id="ARBA00022989"/>
    </source>
</evidence>
<keyword evidence="3 6" id="KW-0812">Transmembrane</keyword>
<dbReference type="PANTHER" id="PTHR40077:SF1">
    <property type="entry name" value="MEMBRANE PROTEIN"/>
    <property type="match status" value="1"/>
</dbReference>
<dbReference type="InterPro" id="IPR023845">
    <property type="entry name" value="DUF3817_TM"/>
</dbReference>
<dbReference type="Pfam" id="PF12823">
    <property type="entry name" value="DUF3817"/>
    <property type="match status" value="1"/>
</dbReference>
<keyword evidence="5 6" id="KW-0472">Membrane</keyword>
<reference evidence="9" key="1">
    <citation type="submission" date="2016-10" db="EMBL/GenBank/DDBJ databases">
        <authorList>
            <person name="Varghese N."/>
            <person name="Submissions S."/>
        </authorList>
    </citation>
    <scope>NUCLEOTIDE SEQUENCE [LARGE SCALE GENOMIC DNA]</scope>
    <source>
        <strain evidence="9">SUR2</strain>
    </source>
</reference>
<evidence type="ECO:0000259" key="7">
    <source>
        <dbReference type="Pfam" id="PF12823"/>
    </source>
</evidence>
<dbReference type="EMBL" id="FPKW01000004">
    <property type="protein sequence ID" value="SFZ93220.1"/>
    <property type="molecule type" value="Genomic_DNA"/>
</dbReference>
<evidence type="ECO:0000313" key="8">
    <source>
        <dbReference type="EMBL" id="SFZ93220.1"/>
    </source>
</evidence>
<evidence type="ECO:0000256" key="5">
    <source>
        <dbReference type="ARBA" id="ARBA00023136"/>
    </source>
</evidence>
<dbReference type="Proteomes" id="UP000182034">
    <property type="component" value="Unassembled WGS sequence"/>
</dbReference>
<sequence length="98" mass="11570">MINLYRKTAVIEGISYLILLLIAMPLKYFFNIPSAVKYFGWIHGILFLVFFVYLILASSKYRWSLIRIIIYLTASVLPFILFLIDKRLEKEYSIKGKL</sequence>
<feature type="transmembrane region" description="Helical" evidence="6">
    <location>
        <begin position="9"/>
        <end position="26"/>
    </location>
</feature>
<accession>A0A1K2ILA2</accession>
<protein>
    <submittedName>
        <fullName evidence="8">Integral membrane protein</fullName>
    </submittedName>
</protein>
<proteinExistence type="predicted"/>
<evidence type="ECO:0000313" key="9">
    <source>
        <dbReference type="Proteomes" id="UP000182034"/>
    </source>
</evidence>
<dbReference type="PANTHER" id="PTHR40077">
    <property type="entry name" value="MEMBRANE PROTEIN-RELATED"/>
    <property type="match status" value="1"/>
</dbReference>
<evidence type="ECO:0000256" key="2">
    <source>
        <dbReference type="ARBA" id="ARBA00022475"/>
    </source>
</evidence>
<evidence type="ECO:0000256" key="3">
    <source>
        <dbReference type="ARBA" id="ARBA00022692"/>
    </source>
</evidence>
<gene>
    <name evidence="8" type="ORF">SAMN05216324_104246</name>
</gene>
<dbReference type="NCBIfam" id="TIGR03954">
    <property type="entry name" value="integ_memb_HG"/>
    <property type="match status" value="1"/>
</dbReference>
<keyword evidence="9" id="KW-1185">Reference proteome</keyword>
<organism evidence="8 9">
    <name type="scientific">Chryseobacterium limigenitum</name>
    <dbReference type="NCBI Taxonomy" id="1612149"/>
    <lineage>
        <taxon>Bacteria</taxon>
        <taxon>Pseudomonadati</taxon>
        <taxon>Bacteroidota</taxon>
        <taxon>Flavobacteriia</taxon>
        <taxon>Flavobacteriales</taxon>
        <taxon>Weeksellaceae</taxon>
        <taxon>Chryseobacterium group</taxon>
        <taxon>Chryseobacterium</taxon>
    </lineage>
</organism>
<feature type="domain" description="DUF3817" evidence="7">
    <location>
        <begin position="3"/>
        <end position="89"/>
    </location>
</feature>
<keyword evidence="4 6" id="KW-1133">Transmembrane helix</keyword>
<evidence type="ECO:0000256" key="1">
    <source>
        <dbReference type="ARBA" id="ARBA00004651"/>
    </source>
</evidence>
<keyword evidence="2" id="KW-1003">Cell membrane</keyword>
<evidence type="ECO:0000256" key="6">
    <source>
        <dbReference type="SAM" id="Phobius"/>
    </source>
</evidence>
<comment type="subcellular location">
    <subcellularLocation>
        <location evidence="1">Cell membrane</location>
        <topology evidence="1">Multi-pass membrane protein</topology>
    </subcellularLocation>
</comment>
<feature type="transmembrane region" description="Helical" evidence="6">
    <location>
        <begin position="68"/>
        <end position="84"/>
    </location>
</feature>
<dbReference type="RefSeq" id="WP_072408860.1">
    <property type="nucleotide sequence ID" value="NZ_FPKW01000004.1"/>
</dbReference>
<feature type="transmembrane region" description="Helical" evidence="6">
    <location>
        <begin position="38"/>
        <end position="56"/>
    </location>
</feature>
<name>A0A1K2ILA2_9FLAO</name>